<dbReference type="PROSITE" id="PS50231">
    <property type="entry name" value="RICIN_B_LECTIN"/>
    <property type="match status" value="1"/>
</dbReference>
<feature type="active site" evidence="1">
    <location>
        <position position="434"/>
    </location>
</feature>
<evidence type="ECO:0000256" key="2">
    <source>
        <dbReference type="PIRSR" id="PIRSR637460-2"/>
    </source>
</evidence>
<dbReference type="InterPro" id="IPR001087">
    <property type="entry name" value="GDSL"/>
</dbReference>
<dbReference type="PANTHER" id="PTHR37981">
    <property type="entry name" value="LIPASE 2"/>
    <property type="match status" value="1"/>
</dbReference>
<dbReference type="Gene3D" id="2.80.10.50">
    <property type="match status" value="1"/>
</dbReference>
<dbReference type="CDD" id="cd01823">
    <property type="entry name" value="SEST_like"/>
    <property type="match status" value="1"/>
</dbReference>
<feature type="disulfide bond" evidence="2">
    <location>
        <begin position="188"/>
        <end position="220"/>
    </location>
</feature>
<dbReference type="PANTHER" id="PTHR37981:SF1">
    <property type="entry name" value="SGNH HYDROLASE-TYPE ESTERASE DOMAIN-CONTAINING PROTEIN"/>
    <property type="match status" value="1"/>
</dbReference>
<name>A0A810NBM8_9ACTN</name>
<keyword evidence="2" id="KW-1015">Disulfide bond</keyword>
<protein>
    <submittedName>
        <fullName evidence="4">Uncharacterized protein</fullName>
    </submittedName>
</protein>
<feature type="active site" description="Nucleophile" evidence="1">
    <location>
        <position position="173"/>
    </location>
</feature>
<feature type="disulfide bond" evidence="2">
    <location>
        <begin position="361"/>
        <end position="415"/>
    </location>
</feature>
<evidence type="ECO:0000313" key="4">
    <source>
        <dbReference type="EMBL" id="BCJ68735.1"/>
    </source>
</evidence>
<reference evidence="4" key="1">
    <citation type="submission" date="2020-08" db="EMBL/GenBank/DDBJ databases">
        <title>Whole genome shotgun sequence of Polymorphospora rubra NBRC 101157.</title>
        <authorList>
            <person name="Komaki H."/>
            <person name="Tamura T."/>
        </authorList>
    </citation>
    <scope>NUCLEOTIDE SEQUENCE</scope>
    <source>
        <strain evidence="4">NBRC 101157</strain>
    </source>
</reference>
<dbReference type="InterPro" id="IPR036514">
    <property type="entry name" value="SGNH_hydro_sf"/>
</dbReference>
<keyword evidence="5" id="KW-1185">Reference proteome</keyword>
<dbReference type="Gene3D" id="3.40.50.1110">
    <property type="entry name" value="SGNH hydrolase"/>
    <property type="match status" value="1"/>
</dbReference>
<dbReference type="Proteomes" id="UP000680866">
    <property type="component" value="Chromosome"/>
</dbReference>
<accession>A0A810NBM8</accession>
<dbReference type="GO" id="GO:0016788">
    <property type="term" value="F:hydrolase activity, acting on ester bonds"/>
    <property type="evidence" value="ECO:0007669"/>
    <property type="project" value="InterPro"/>
</dbReference>
<feature type="chain" id="PRO_5032743577" evidence="3">
    <location>
        <begin position="19"/>
        <end position="451"/>
    </location>
</feature>
<gene>
    <name evidence="4" type="ORF">Prubr_57560</name>
</gene>
<evidence type="ECO:0000256" key="3">
    <source>
        <dbReference type="SAM" id="SignalP"/>
    </source>
</evidence>
<dbReference type="GO" id="GO:0006629">
    <property type="term" value="P:lipid metabolic process"/>
    <property type="evidence" value="ECO:0007669"/>
    <property type="project" value="TreeGrafter"/>
</dbReference>
<dbReference type="InterPro" id="IPR035992">
    <property type="entry name" value="Ricin_B-like_lectins"/>
</dbReference>
<dbReference type="SUPFAM" id="SSF52266">
    <property type="entry name" value="SGNH hydrolase"/>
    <property type="match status" value="1"/>
</dbReference>
<organism evidence="4 5">
    <name type="scientific">Polymorphospora rubra</name>
    <dbReference type="NCBI Taxonomy" id="338584"/>
    <lineage>
        <taxon>Bacteria</taxon>
        <taxon>Bacillati</taxon>
        <taxon>Actinomycetota</taxon>
        <taxon>Actinomycetes</taxon>
        <taxon>Micromonosporales</taxon>
        <taxon>Micromonosporaceae</taxon>
        <taxon>Polymorphospora</taxon>
    </lineage>
</organism>
<evidence type="ECO:0000313" key="5">
    <source>
        <dbReference type="Proteomes" id="UP000680866"/>
    </source>
</evidence>
<dbReference type="EMBL" id="AP023359">
    <property type="protein sequence ID" value="BCJ68735.1"/>
    <property type="molecule type" value="Genomic_DNA"/>
</dbReference>
<dbReference type="AlphaFoldDB" id="A0A810NBM8"/>
<dbReference type="SUPFAM" id="SSF50370">
    <property type="entry name" value="Ricin B-like lectins"/>
    <property type="match status" value="1"/>
</dbReference>
<dbReference type="Pfam" id="PF00657">
    <property type="entry name" value="Lipase_GDSL"/>
    <property type="match status" value="1"/>
</dbReference>
<feature type="signal peptide" evidence="3">
    <location>
        <begin position="1"/>
        <end position="18"/>
    </location>
</feature>
<proteinExistence type="predicted"/>
<dbReference type="KEGG" id="pry:Prubr_57560"/>
<sequence>MVLAATIGPVVAPPPASAALVTSGMGKMFYWLGGDNCVGVPEPAFSDWTVAADVTTWSCEGNQRQKWNWHNGNQLRALNNLCLGMVNAALATARVRTVACAALPGRQWTMEGHPGGGHWYSVRNNAGTKLCLEARQGTGLTIVPWVAPCANIPAQRFYLDRHNPFRYVALGDSFSAGNGAGNYLDTKCYNSWDNYANKLDDAFAEQQRVPPFTWPFGPSCSGAQIGLGNLVPWAPGGGGYFNPQHTESGYTRVAQSGFLNQALDIPSGGYGAAFNGAETSVVTITVGGNDLGFAGLLYDCTIFDCLVINGQNTEQVINAALPILEGRLFAVYLDIGRKAPNARIRVPNYPLPVTTTDPLRCRAGMFDNEAQMLARVQAGLNRTIATAVTRAQAILGSERIRVVDIATPFRTHTACAADPWTTGSTSWDTKEWYHVNARGHLEMARLIRNTL</sequence>
<dbReference type="InterPro" id="IPR037460">
    <property type="entry name" value="SEST-like"/>
</dbReference>
<evidence type="ECO:0000256" key="1">
    <source>
        <dbReference type="PIRSR" id="PIRSR637460-1"/>
    </source>
</evidence>
<keyword evidence="3" id="KW-0732">Signal</keyword>
<dbReference type="RefSeq" id="WP_212817923.1">
    <property type="nucleotide sequence ID" value="NZ_AP023359.1"/>
</dbReference>
<dbReference type="CDD" id="cd00161">
    <property type="entry name" value="beta-trefoil_Ricin-like"/>
    <property type="match status" value="1"/>
</dbReference>